<dbReference type="EMBL" id="DQ491002">
    <property type="protein sequence ID" value="ABT14956.1"/>
    <property type="molecule type" value="Genomic_DNA"/>
</dbReference>
<organismHost>
    <name type="scientific">Chlorella</name>
    <dbReference type="NCBI Taxonomy" id="3071"/>
</organismHost>
<dbReference type="RefSeq" id="YP_001497753.1">
    <property type="nucleotide sequence ID" value="NC_009898.1"/>
</dbReference>
<sequence>MKCFMCLYGFMKNIKMILILQKRCIHLLKYKTENKTQPSRVAKYGIHFEGSSLQVVDFPPYKNCPKAIVSGALVVTGMV</sequence>
<dbReference type="Proteomes" id="UP000202419">
    <property type="component" value="Segment"/>
</dbReference>
<dbReference type="KEGG" id="vg:5659332"/>
<gene>
    <name evidence="1" type="primary">b557R</name>
    <name evidence="1" type="ORF">NY2A_b557R</name>
</gene>
<reference evidence="1 2" key="1">
    <citation type="journal article" date="2007" name="Virology">
        <title>Sequence and annotation of the 369-kb NY-2A and the 345-kb AR158 viruses that infect Chlorella NC64A.</title>
        <authorList>
            <person name="Fitzgerald L.A."/>
            <person name="Graves M.V."/>
            <person name="Li X."/>
            <person name="Feldblyum T."/>
            <person name="Nierman W.C."/>
            <person name="Van Etten J.L."/>
        </authorList>
    </citation>
    <scope>NUCLEOTIDE SEQUENCE [LARGE SCALE GENOMIC DNA]</scope>
    <source>
        <strain evidence="1 2">NY-2A</strain>
    </source>
</reference>
<dbReference type="GeneID" id="5659332"/>
<organism evidence="1 2">
    <name type="scientific">Paramecium bursaria Chlorella virus NY2A</name>
    <name type="common">PBCV-NY2A</name>
    <dbReference type="NCBI Taxonomy" id="46021"/>
    <lineage>
        <taxon>Viruses</taxon>
        <taxon>Varidnaviria</taxon>
        <taxon>Bamfordvirae</taxon>
        <taxon>Nucleocytoviricota</taxon>
        <taxon>Megaviricetes</taxon>
        <taxon>Algavirales</taxon>
        <taxon>Phycodnaviridae</taxon>
        <taxon>Chlorovirus</taxon>
        <taxon>Chlorovirus americanus</taxon>
    </lineage>
</organism>
<name>A7IX82_PBCVN</name>
<evidence type="ECO:0000313" key="1">
    <source>
        <dbReference type="EMBL" id="ABT14956.1"/>
    </source>
</evidence>
<accession>A7IX82</accession>
<protein>
    <submittedName>
        <fullName evidence="1">Uncharacterized protein b557R</fullName>
    </submittedName>
</protein>
<keyword evidence="2" id="KW-1185">Reference proteome</keyword>
<evidence type="ECO:0000313" key="2">
    <source>
        <dbReference type="Proteomes" id="UP000202419"/>
    </source>
</evidence>
<proteinExistence type="predicted"/>